<protein>
    <submittedName>
        <fullName evidence="1">Uncharacterized protein</fullName>
    </submittedName>
</protein>
<proteinExistence type="predicted"/>
<evidence type="ECO:0000313" key="2">
    <source>
        <dbReference type="Proteomes" id="UP001470230"/>
    </source>
</evidence>
<organism evidence="1 2">
    <name type="scientific">Tritrichomonas musculus</name>
    <dbReference type="NCBI Taxonomy" id="1915356"/>
    <lineage>
        <taxon>Eukaryota</taxon>
        <taxon>Metamonada</taxon>
        <taxon>Parabasalia</taxon>
        <taxon>Tritrichomonadida</taxon>
        <taxon>Tritrichomonadidae</taxon>
        <taxon>Tritrichomonas</taxon>
    </lineage>
</organism>
<name>A0ABR2IER6_9EUKA</name>
<dbReference type="Proteomes" id="UP001470230">
    <property type="component" value="Unassembled WGS sequence"/>
</dbReference>
<sequence>MDHLLKMTEDYERLADDVLDYSSETDHFHVPIQAFQREWNCVTTMQYALESLQMWLAFGEEVPHVGTVSDDTEPEKPKKVTEVQEKVFKITSSSEEDFNN</sequence>
<gene>
    <name evidence="1" type="ORF">M9Y10_012395</name>
</gene>
<evidence type="ECO:0000313" key="1">
    <source>
        <dbReference type="EMBL" id="KAK8860730.1"/>
    </source>
</evidence>
<accession>A0ABR2IER6</accession>
<keyword evidence="2" id="KW-1185">Reference proteome</keyword>
<reference evidence="1 2" key="1">
    <citation type="submission" date="2024-04" db="EMBL/GenBank/DDBJ databases">
        <title>Tritrichomonas musculus Genome.</title>
        <authorList>
            <person name="Alves-Ferreira E."/>
            <person name="Grigg M."/>
            <person name="Lorenzi H."/>
            <person name="Galac M."/>
        </authorList>
    </citation>
    <scope>NUCLEOTIDE SEQUENCE [LARGE SCALE GENOMIC DNA]</scope>
    <source>
        <strain evidence="1 2">EAF2021</strain>
    </source>
</reference>
<comment type="caution">
    <text evidence="1">The sequence shown here is derived from an EMBL/GenBank/DDBJ whole genome shotgun (WGS) entry which is preliminary data.</text>
</comment>
<dbReference type="EMBL" id="JAPFFF010000018">
    <property type="protein sequence ID" value="KAK8860730.1"/>
    <property type="molecule type" value="Genomic_DNA"/>
</dbReference>